<dbReference type="EMBL" id="JAGTJS010000011">
    <property type="protein sequence ID" value="KAH7253150.1"/>
    <property type="molecule type" value="Genomic_DNA"/>
</dbReference>
<dbReference type="InterPro" id="IPR036291">
    <property type="entry name" value="NAD(P)-bd_dom_sf"/>
</dbReference>
<name>A0A9P9H8R5_FUSSL</name>
<evidence type="ECO:0000256" key="2">
    <source>
        <dbReference type="ARBA" id="ARBA00023002"/>
    </source>
</evidence>
<keyword evidence="2" id="KW-0560">Oxidoreductase</keyword>
<keyword evidence="4" id="KW-1185">Reference proteome</keyword>
<organism evidence="3 4">
    <name type="scientific">Fusarium solani</name>
    <name type="common">Filamentous fungus</name>
    <dbReference type="NCBI Taxonomy" id="169388"/>
    <lineage>
        <taxon>Eukaryota</taxon>
        <taxon>Fungi</taxon>
        <taxon>Dikarya</taxon>
        <taxon>Ascomycota</taxon>
        <taxon>Pezizomycotina</taxon>
        <taxon>Sordariomycetes</taxon>
        <taxon>Hypocreomycetidae</taxon>
        <taxon>Hypocreales</taxon>
        <taxon>Nectriaceae</taxon>
        <taxon>Fusarium</taxon>
        <taxon>Fusarium solani species complex</taxon>
    </lineage>
</organism>
<accession>A0A9P9H8R5</accession>
<evidence type="ECO:0000256" key="1">
    <source>
        <dbReference type="ARBA" id="ARBA00006484"/>
    </source>
</evidence>
<comment type="similarity">
    <text evidence="1">Belongs to the short-chain dehydrogenases/reductases (SDR) family.</text>
</comment>
<evidence type="ECO:0000313" key="3">
    <source>
        <dbReference type="EMBL" id="KAH7253150.1"/>
    </source>
</evidence>
<dbReference type="Gene3D" id="3.40.50.720">
    <property type="entry name" value="NAD(P)-binding Rossmann-like Domain"/>
    <property type="match status" value="1"/>
</dbReference>
<comment type="caution">
    <text evidence="3">The sequence shown here is derived from an EMBL/GenBank/DDBJ whole genome shotgun (WGS) entry which is preliminary data.</text>
</comment>
<dbReference type="GO" id="GO:0016491">
    <property type="term" value="F:oxidoreductase activity"/>
    <property type="evidence" value="ECO:0007669"/>
    <property type="project" value="UniProtKB-KW"/>
</dbReference>
<proteinExistence type="inferred from homology"/>
<dbReference type="AlphaFoldDB" id="A0A9P9H8R5"/>
<sequence>MATNPVLLILGAGPRIGASVADQFALDGYKVAIASRSGTDTKNEKGFLSLKADLGKPDSIPAIFDAVEAEFHAAPSVVVYNAPAYTYPPDKDSAFSIPVESFVADLNVNTVSPYVAAQQAVAGWETLPDESKKSFIYTGNILNVSVFPVAMMLDLGVGKSASAYWIGAADILYKARGFRFFYADERTEDGKIVGKDVDGTAHAEFYAQLARQEGDIPSQATFVKNKGYVGFN</sequence>
<protein>
    <submittedName>
        <fullName evidence="3">Uncharacterized protein</fullName>
    </submittedName>
</protein>
<dbReference type="SUPFAM" id="SSF51735">
    <property type="entry name" value="NAD(P)-binding Rossmann-fold domains"/>
    <property type="match status" value="1"/>
</dbReference>
<gene>
    <name evidence="3" type="ORF">B0J15DRAFT_398327</name>
</gene>
<evidence type="ECO:0000313" key="4">
    <source>
        <dbReference type="Proteomes" id="UP000736672"/>
    </source>
</evidence>
<dbReference type="PANTHER" id="PTHR43669">
    <property type="entry name" value="5-KETO-D-GLUCONATE 5-REDUCTASE"/>
    <property type="match status" value="1"/>
</dbReference>
<dbReference type="OrthoDB" id="5336600at2759"/>
<dbReference type="PANTHER" id="PTHR43669:SF4">
    <property type="entry name" value="SHORT-CHAIN DEHYDROGENASE"/>
    <property type="match status" value="1"/>
</dbReference>
<dbReference type="Proteomes" id="UP000736672">
    <property type="component" value="Unassembled WGS sequence"/>
</dbReference>
<reference evidence="3" key="1">
    <citation type="journal article" date="2021" name="Nat. Commun.">
        <title>Genetic determinants of endophytism in the Arabidopsis root mycobiome.</title>
        <authorList>
            <person name="Mesny F."/>
            <person name="Miyauchi S."/>
            <person name="Thiergart T."/>
            <person name="Pickel B."/>
            <person name="Atanasova L."/>
            <person name="Karlsson M."/>
            <person name="Huettel B."/>
            <person name="Barry K.W."/>
            <person name="Haridas S."/>
            <person name="Chen C."/>
            <person name="Bauer D."/>
            <person name="Andreopoulos W."/>
            <person name="Pangilinan J."/>
            <person name="LaButti K."/>
            <person name="Riley R."/>
            <person name="Lipzen A."/>
            <person name="Clum A."/>
            <person name="Drula E."/>
            <person name="Henrissat B."/>
            <person name="Kohler A."/>
            <person name="Grigoriev I.V."/>
            <person name="Martin F.M."/>
            <person name="Hacquard S."/>
        </authorList>
    </citation>
    <scope>NUCLEOTIDE SEQUENCE</scope>
    <source>
        <strain evidence="3">FSSC 5 MPI-SDFR-AT-0091</strain>
    </source>
</reference>